<evidence type="ECO:0000313" key="5">
    <source>
        <dbReference type="EMBL" id="CAE7209343.1"/>
    </source>
</evidence>
<dbReference type="AlphaFoldDB" id="A0A6S6WIH6"/>
<evidence type="ECO:0000256" key="1">
    <source>
        <dbReference type="ARBA" id="ARBA00004685"/>
    </source>
</evidence>
<dbReference type="Gene3D" id="3.90.226.10">
    <property type="entry name" value="2-enoyl-CoA Hydratase, Chain A, domain 1"/>
    <property type="match status" value="1"/>
</dbReference>
<evidence type="ECO:0000256" key="3">
    <source>
        <dbReference type="ARBA" id="ARBA00023026"/>
    </source>
</evidence>
<dbReference type="PANTHER" id="PTHR11941:SF54">
    <property type="entry name" value="ENOYL-COA HYDRATASE, MITOCHONDRIAL"/>
    <property type="match status" value="1"/>
</dbReference>
<protein>
    <submittedName>
        <fullName evidence="5">Enoyl-CoA hydratase isomerase</fullName>
    </submittedName>
</protein>
<dbReference type="GO" id="GO:0016836">
    <property type="term" value="F:hydro-lyase activity"/>
    <property type="evidence" value="ECO:0007669"/>
    <property type="project" value="UniProtKB-ARBA"/>
</dbReference>
<comment type="pathway">
    <text evidence="1">Mycotoxin biosynthesis.</text>
</comment>
<dbReference type="FunFam" id="3.90.226.10:FF:000009">
    <property type="entry name" value="Carnitinyl-CoA dehydratase"/>
    <property type="match status" value="1"/>
</dbReference>
<dbReference type="GO" id="GO:0005739">
    <property type="term" value="C:mitochondrion"/>
    <property type="evidence" value="ECO:0007669"/>
    <property type="project" value="TreeGrafter"/>
</dbReference>
<evidence type="ECO:0000256" key="4">
    <source>
        <dbReference type="ARBA" id="ARBA00023239"/>
    </source>
</evidence>
<evidence type="ECO:0000256" key="2">
    <source>
        <dbReference type="ARBA" id="ARBA00005254"/>
    </source>
</evidence>
<dbReference type="PANTHER" id="PTHR11941">
    <property type="entry name" value="ENOYL-COA HYDRATASE-RELATED"/>
    <property type="match status" value="1"/>
</dbReference>
<name>A0A6S6WIH6_9PLEO</name>
<proteinExistence type="inferred from homology"/>
<organism evidence="5 6">
    <name type="scientific">Pyrenophora teres f. teres</name>
    <dbReference type="NCBI Taxonomy" id="97479"/>
    <lineage>
        <taxon>Eukaryota</taxon>
        <taxon>Fungi</taxon>
        <taxon>Dikarya</taxon>
        <taxon>Ascomycota</taxon>
        <taxon>Pezizomycotina</taxon>
        <taxon>Dothideomycetes</taxon>
        <taxon>Pleosporomycetidae</taxon>
        <taxon>Pleosporales</taxon>
        <taxon>Pleosporineae</taxon>
        <taxon>Pleosporaceae</taxon>
        <taxon>Pyrenophora</taxon>
    </lineage>
</organism>
<gene>
    <name evidence="5" type="ORF">PTTW11_09898</name>
</gene>
<reference evidence="5" key="1">
    <citation type="submission" date="2021-02" db="EMBL/GenBank/DDBJ databases">
        <authorList>
            <person name="Syme A R."/>
            <person name="Syme A R."/>
            <person name="Moolhuijzen P."/>
        </authorList>
    </citation>
    <scope>NUCLEOTIDE SEQUENCE</scope>
    <source>
        <strain evidence="5">W1-1</strain>
    </source>
</reference>
<dbReference type="SUPFAM" id="SSF52096">
    <property type="entry name" value="ClpP/crotonase"/>
    <property type="match status" value="1"/>
</dbReference>
<dbReference type="InterPro" id="IPR014748">
    <property type="entry name" value="Enoyl-CoA_hydra_C"/>
</dbReference>
<dbReference type="InterPro" id="IPR029045">
    <property type="entry name" value="ClpP/crotonase-like_dom_sf"/>
</dbReference>
<comment type="similarity">
    <text evidence="2">Belongs to the enoyl-CoA hydratase/isomerase family.</text>
</comment>
<evidence type="ECO:0000313" key="6">
    <source>
        <dbReference type="Proteomes" id="UP000472372"/>
    </source>
</evidence>
<dbReference type="Pfam" id="PF00378">
    <property type="entry name" value="ECH_1"/>
    <property type="match status" value="1"/>
</dbReference>
<keyword evidence="5" id="KW-0413">Isomerase</keyword>
<dbReference type="Proteomes" id="UP000472372">
    <property type="component" value="Chromosome 10"/>
</dbReference>
<dbReference type="CDD" id="cd06558">
    <property type="entry name" value="crotonase-like"/>
    <property type="match status" value="1"/>
</dbReference>
<dbReference type="Gene3D" id="1.10.12.10">
    <property type="entry name" value="Lyase 2-enoyl-coa Hydratase, Chain A, domain 2"/>
    <property type="match status" value="1"/>
</dbReference>
<dbReference type="EMBL" id="HG992986">
    <property type="protein sequence ID" value="CAE7209343.1"/>
    <property type="molecule type" value="Genomic_DNA"/>
</dbReference>
<accession>A0A6S6WIH6</accession>
<keyword evidence="4" id="KW-0456">Lyase</keyword>
<keyword evidence="3" id="KW-0843">Virulence</keyword>
<dbReference type="FunFam" id="1.10.12.10:FF:000001">
    <property type="entry name" value="Probable enoyl-CoA hydratase, mitochondrial"/>
    <property type="match status" value="1"/>
</dbReference>
<dbReference type="GO" id="GO:0006635">
    <property type="term" value="P:fatty acid beta-oxidation"/>
    <property type="evidence" value="ECO:0007669"/>
    <property type="project" value="TreeGrafter"/>
</dbReference>
<dbReference type="InterPro" id="IPR001753">
    <property type="entry name" value="Enoyl-CoA_hydra/iso"/>
</dbReference>
<sequence>MSLQTAELPSVGTSIKDEGIAILELNRPRKRNALSQALIDELVTALRQFDRDPAVFAVILTSSGPFSAGADLNELATLTTAEATRLGWLKDLNDAFSSFRKPVLAAVRGFALGGGFELALMMQCDMIFASADAQFGFPEITLGTIPGAGGTQRLTKTVGKQKAMELILTGATTSAAEMQRLGVVNRVASSEEDVLEVATRTARTIASFSAPAIGLAKQAILAAETTTLGAGLEIERALYYSSFSLEDCREGVSAFREKRKAGFQHR</sequence>
<dbReference type="GO" id="GO:0016853">
    <property type="term" value="F:isomerase activity"/>
    <property type="evidence" value="ECO:0007669"/>
    <property type="project" value="UniProtKB-KW"/>
</dbReference>